<dbReference type="PROSITE" id="PS50887">
    <property type="entry name" value="GGDEF"/>
    <property type="match status" value="1"/>
</dbReference>
<dbReference type="Pfam" id="PF00990">
    <property type="entry name" value="GGDEF"/>
    <property type="match status" value="1"/>
</dbReference>
<dbReference type="Pfam" id="PF16927">
    <property type="entry name" value="HisKA_7TM"/>
    <property type="match status" value="1"/>
</dbReference>
<dbReference type="InterPro" id="IPR000160">
    <property type="entry name" value="GGDEF_dom"/>
</dbReference>
<keyword evidence="2" id="KW-0472">Membrane</keyword>
<gene>
    <name evidence="4" type="ORF">CLV92_11030</name>
</gene>
<dbReference type="Gene3D" id="3.30.450.20">
    <property type="entry name" value="PAS domain"/>
    <property type="match status" value="1"/>
</dbReference>
<dbReference type="PANTHER" id="PTHR45138:SF24">
    <property type="entry name" value="DIGUANYLATE CYCLASE DGCC-RELATED"/>
    <property type="match status" value="1"/>
</dbReference>
<dbReference type="NCBIfam" id="TIGR00254">
    <property type="entry name" value="GGDEF"/>
    <property type="match status" value="1"/>
</dbReference>
<feature type="transmembrane region" description="Helical" evidence="2">
    <location>
        <begin position="176"/>
        <end position="200"/>
    </location>
</feature>
<feature type="transmembrane region" description="Helical" evidence="2">
    <location>
        <begin position="57"/>
        <end position="82"/>
    </location>
</feature>
<dbReference type="SMART" id="SM00267">
    <property type="entry name" value="GGDEF"/>
    <property type="match status" value="1"/>
</dbReference>
<dbReference type="InterPro" id="IPR050469">
    <property type="entry name" value="Diguanylate_Cyclase"/>
</dbReference>
<dbReference type="GO" id="GO:0005886">
    <property type="term" value="C:plasma membrane"/>
    <property type="evidence" value="ECO:0007669"/>
    <property type="project" value="TreeGrafter"/>
</dbReference>
<dbReference type="Gene3D" id="3.30.70.270">
    <property type="match status" value="1"/>
</dbReference>
<dbReference type="InterPro" id="IPR013656">
    <property type="entry name" value="PAS_4"/>
</dbReference>
<dbReference type="SUPFAM" id="SSF55073">
    <property type="entry name" value="Nucleotide cyclase"/>
    <property type="match status" value="1"/>
</dbReference>
<dbReference type="FunFam" id="3.30.70.270:FF:000001">
    <property type="entry name" value="Diguanylate cyclase domain protein"/>
    <property type="match status" value="1"/>
</dbReference>
<dbReference type="InterPro" id="IPR035965">
    <property type="entry name" value="PAS-like_dom_sf"/>
</dbReference>
<name>A0A2S6IGR2_9ACTN</name>
<evidence type="ECO:0000256" key="1">
    <source>
        <dbReference type="SAM" id="Coils"/>
    </source>
</evidence>
<proteinExistence type="predicted"/>
<dbReference type="OrthoDB" id="23692at2"/>
<feature type="domain" description="GGDEF" evidence="3">
    <location>
        <begin position="408"/>
        <end position="544"/>
    </location>
</feature>
<dbReference type="GO" id="GO:0052621">
    <property type="term" value="F:diguanylate cyclase activity"/>
    <property type="evidence" value="ECO:0007669"/>
    <property type="project" value="TreeGrafter"/>
</dbReference>
<feature type="transmembrane region" description="Helical" evidence="2">
    <location>
        <begin position="102"/>
        <end position="124"/>
    </location>
</feature>
<dbReference type="AlphaFoldDB" id="A0A2S6IGR2"/>
<evidence type="ECO:0000313" key="5">
    <source>
        <dbReference type="Proteomes" id="UP000239485"/>
    </source>
</evidence>
<evidence type="ECO:0000313" key="4">
    <source>
        <dbReference type="EMBL" id="PPK93402.1"/>
    </source>
</evidence>
<dbReference type="Pfam" id="PF08448">
    <property type="entry name" value="PAS_4"/>
    <property type="match status" value="1"/>
</dbReference>
<dbReference type="InterPro" id="IPR029787">
    <property type="entry name" value="Nucleotide_cyclase"/>
</dbReference>
<accession>A0A2S6IGR2</accession>
<dbReference type="GO" id="GO:1902201">
    <property type="term" value="P:negative regulation of bacterial-type flagellum-dependent cell motility"/>
    <property type="evidence" value="ECO:0007669"/>
    <property type="project" value="TreeGrafter"/>
</dbReference>
<evidence type="ECO:0000259" key="3">
    <source>
        <dbReference type="PROSITE" id="PS50887"/>
    </source>
</evidence>
<dbReference type="CDD" id="cd00130">
    <property type="entry name" value="PAS"/>
    <property type="match status" value="1"/>
</dbReference>
<feature type="coiled-coil region" evidence="1">
    <location>
        <begin position="336"/>
        <end position="380"/>
    </location>
</feature>
<dbReference type="InterPro" id="IPR000014">
    <property type="entry name" value="PAS"/>
</dbReference>
<dbReference type="PANTHER" id="PTHR45138">
    <property type="entry name" value="REGULATORY COMPONENTS OF SENSORY TRANSDUCTION SYSTEM"/>
    <property type="match status" value="1"/>
</dbReference>
<comment type="caution">
    <text evidence="4">The sequence shown here is derived from an EMBL/GenBank/DDBJ whole genome shotgun (WGS) entry which is preliminary data.</text>
</comment>
<feature type="transmembrane region" description="Helical" evidence="2">
    <location>
        <begin position="6"/>
        <end position="26"/>
    </location>
</feature>
<dbReference type="RefSeq" id="WP_158257248.1">
    <property type="nucleotide sequence ID" value="NZ_PTJD01000010.1"/>
</dbReference>
<dbReference type="CDD" id="cd01949">
    <property type="entry name" value="GGDEF"/>
    <property type="match status" value="1"/>
</dbReference>
<dbReference type="SUPFAM" id="SSF55785">
    <property type="entry name" value="PYP-like sensor domain (PAS domain)"/>
    <property type="match status" value="1"/>
</dbReference>
<feature type="transmembrane region" description="Helical" evidence="2">
    <location>
        <begin position="33"/>
        <end position="51"/>
    </location>
</feature>
<keyword evidence="2" id="KW-0812">Transmembrane</keyword>
<dbReference type="EMBL" id="PTJD01000010">
    <property type="protein sequence ID" value="PPK93402.1"/>
    <property type="molecule type" value="Genomic_DNA"/>
</dbReference>
<dbReference type="Proteomes" id="UP000239485">
    <property type="component" value="Unassembled WGS sequence"/>
</dbReference>
<dbReference type="InterPro" id="IPR031621">
    <property type="entry name" value="HisKA_7TM"/>
</dbReference>
<reference evidence="4 5" key="1">
    <citation type="submission" date="2018-02" db="EMBL/GenBank/DDBJ databases">
        <title>Genomic Encyclopedia of Archaeal and Bacterial Type Strains, Phase II (KMG-II): from individual species to whole genera.</title>
        <authorList>
            <person name="Goeker M."/>
        </authorList>
    </citation>
    <scope>NUCLEOTIDE SEQUENCE [LARGE SCALE GENOMIC DNA]</scope>
    <source>
        <strain evidence="4 5">DSM 22857</strain>
    </source>
</reference>
<feature type="transmembrane region" description="Helical" evidence="2">
    <location>
        <begin position="144"/>
        <end position="164"/>
    </location>
</feature>
<keyword evidence="2" id="KW-1133">Transmembrane helix</keyword>
<organism evidence="4 5">
    <name type="scientific">Kineococcus xinjiangensis</name>
    <dbReference type="NCBI Taxonomy" id="512762"/>
    <lineage>
        <taxon>Bacteria</taxon>
        <taxon>Bacillati</taxon>
        <taxon>Actinomycetota</taxon>
        <taxon>Actinomycetes</taxon>
        <taxon>Kineosporiales</taxon>
        <taxon>Kineosporiaceae</taxon>
        <taxon>Kineococcus</taxon>
    </lineage>
</organism>
<keyword evidence="1" id="KW-0175">Coiled coil</keyword>
<dbReference type="InterPro" id="IPR043128">
    <property type="entry name" value="Rev_trsase/Diguanyl_cyclase"/>
</dbReference>
<dbReference type="GO" id="GO:0043709">
    <property type="term" value="P:cell adhesion involved in single-species biofilm formation"/>
    <property type="evidence" value="ECO:0007669"/>
    <property type="project" value="TreeGrafter"/>
</dbReference>
<keyword evidence="5" id="KW-1185">Reference proteome</keyword>
<evidence type="ECO:0000256" key="2">
    <source>
        <dbReference type="SAM" id="Phobius"/>
    </source>
</evidence>
<protein>
    <submittedName>
        <fullName evidence="4">Diguanylate cyclase (GGDEF)-like protein</fullName>
    </submittedName>
</protein>
<sequence length="553" mass="59530">MLVWQPWAVLFLASTIGSLLAARVIWRRCGTSPAAVALVVLVLGAAMWSGMRGVGMLFGSLAIQSVFSVLIYPGVCAVVLGLYCHARALTDRRWTWNWRRHWWLLIEPVLCVVVALTNSTHQLFRVGYRLEGDPPILASEGGPLFQIHTYYSYALLGAAFFVLLRGAFRVSAAHRVRFVLPIVGGLFPTVGNIVSVMIMPELPVDLTSVLFLATAAICAWAMYNSALPDVLPVALSQVVATIGDAVLVVDRKQRIVELNPAADTLLRSLAPQAPAKLVGTSLRDLADPMGPSPRTAGPEQRTLAVEELDLHLDLRTAPLTDSKDACIGWVLVARDVTESLRQRAELERQRAEAVAASDALREQLDLVERLRRELAEQATRDPLTGLFNRRRMVEFLSREVPDTLAAGRPVSLLMMDVDKFKGVNDNHGHAVGDAILIGMAAALSEDLRAGELLARFGGEEFVLVMPGVGLEEALARAEVWRARCAQVEVEGAGGATVRTTMSMGAAGLLPGARVPDTNGLLVAADGALYAAKAGGRNRVVSSGVLTEQVAAAH</sequence>